<gene>
    <name evidence="6" type="ORF">SAMN05192549_105464</name>
</gene>
<dbReference type="PROSITE" id="PS50931">
    <property type="entry name" value="HTH_LYSR"/>
    <property type="match status" value="1"/>
</dbReference>
<dbReference type="InterPro" id="IPR036388">
    <property type="entry name" value="WH-like_DNA-bd_sf"/>
</dbReference>
<dbReference type="InterPro" id="IPR058163">
    <property type="entry name" value="LysR-type_TF_proteobact-type"/>
</dbReference>
<keyword evidence="3 6" id="KW-0238">DNA-binding</keyword>
<dbReference type="InterPro" id="IPR000847">
    <property type="entry name" value="LysR_HTH_N"/>
</dbReference>
<dbReference type="Proteomes" id="UP000184339">
    <property type="component" value="Unassembled WGS sequence"/>
</dbReference>
<dbReference type="InterPro" id="IPR005119">
    <property type="entry name" value="LysR_subst-bd"/>
</dbReference>
<dbReference type="RefSeq" id="WP_072785416.1">
    <property type="nucleotide sequence ID" value="NZ_FRCX01000005.1"/>
</dbReference>
<accession>A0A1M7PVG8</accession>
<evidence type="ECO:0000313" key="6">
    <source>
        <dbReference type="EMBL" id="SHN21526.1"/>
    </source>
</evidence>
<dbReference type="InterPro" id="IPR036390">
    <property type="entry name" value="WH_DNA-bd_sf"/>
</dbReference>
<dbReference type="GO" id="GO:0003700">
    <property type="term" value="F:DNA-binding transcription factor activity"/>
    <property type="evidence" value="ECO:0007669"/>
    <property type="project" value="InterPro"/>
</dbReference>
<keyword evidence="2" id="KW-0805">Transcription regulation</keyword>
<feature type="domain" description="HTH lysR-type" evidence="5">
    <location>
        <begin position="1"/>
        <end position="59"/>
    </location>
</feature>
<dbReference type="CDD" id="cd08422">
    <property type="entry name" value="PBP2_CrgA_like"/>
    <property type="match status" value="1"/>
</dbReference>
<dbReference type="SUPFAM" id="SSF53850">
    <property type="entry name" value="Periplasmic binding protein-like II"/>
    <property type="match status" value="1"/>
</dbReference>
<dbReference type="Gene3D" id="1.10.10.10">
    <property type="entry name" value="Winged helix-like DNA-binding domain superfamily/Winged helix DNA-binding domain"/>
    <property type="match status" value="1"/>
</dbReference>
<dbReference type="GO" id="GO:0003677">
    <property type="term" value="F:DNA binding"/>
    <property type="evidence" value="ECO:0007669"/>
    <property type="project" value="UniProtKB-KW"/>
</dbReference>
<dbReference type="PANTHER" id="PTHR30537:SF5">
    <property type="entry name" value="HTH-TYPE TRANSCRIPTIONAL ACTIVATOR TTDR-RELATED"/>
    <property type="match status" value="1"/>
</dbReference>
<evidence type="ECO:0000256" key="1">
    <source>
        <dbReference type="ARBA" id="ARBA00009437"/>
    </source>
</evidence>
<reference evidence="7" key="1">
    <citation type="submission" date="2016-11" db="EMBL/GenBank/DDBJ databases">
        <authorList>
            <person name="Varghese N."/>
            <person name="Submissions S."/>
        </authorList>
    </citation>
    <scope>NUCLEOTIDE SEQUENCE [LARGE SCALE GENOMIC DNA]</scope>
    <source>
        <strain evidence="7">Sac-22</strain>
    </source>
</reference>
<dbReference type="Pfam" id="PF03466">
    <property type="entry name" value="LysR_substrate"/>
    <property type="match status" value="1"/>
</dbReference>
<evidence type="ECO:0000259" key="5">
    <source>
        <dbReference type="PROSITE" id="PS50931"/>
    </source>
</evidence>
<dbReference type="SUPFAM" id="SSF46785">
    <property type="entry name" value="Winged helix' DNA-binding domain"/>
    <property type="match status" value="1"/>
</dbReference>
<comment type="similarity">
    <text evidence="1">Belongs to the LysR transcriptional regulatory family.</text>
</comment>
<dbReference type="STRING" id="551987.SAMN05192549_105464"/>
<dbReference type="OrthoDB" id="9786526at2"/>
<evidence type="ECO:0000256" key="2">
    <source>
        <dbReference type="ARBA" id="ARBA00023015"/>
    </source>
</evidence>
<keyword evidence="7" id="KW-1185">Reference proteome</keyword>
<organism evidence="6 7">
    <name type="scientific">Duganella sacchari</name>
    <dbReference type="NCBI Taxonomy" id="551987"/>
    <lineage>
        <taxon>Bacteria</taxon>
        <taxon>Pseudomonadati</taxon>
        <taxon>Pseudomonadota</taxon>
        <taxon>Betaproteobacteria</taxon>
        <taxon>Burkholderiales</taxon>
        <taxon>Oxalobacteraceae</taxon>
        <taxon>Telluria group</taxon>
        <taxon>Duganella</taxon>
    </lineage>
</organism>
<dbReference type="AlphaFoldDB" id="A0A1M7PVG8"/>
<evidence type="ECO:0000256" key="3">
    <source>
        <dbReference type="ARBA" id="ARBA00023125"/>
    </source>
</evidence>
<evidence type="ECO:0000313" key="7">
    <source>
        <dbReference type="Proteomes" id="UP000184339"/>
    </source>
</evidence>
<dbReference type="Gene3D" id="3.40.190.290">
    <property type="match status" value="1"/>
</dbReference>
<evidence type="ECO:0000256" key="4">
    <source>
        <dbReference type="ARBA" id="ARBA00023163"/>
    </source>
</evidence>
<protein>
    <submittedName>
        <fullName evidence="6">DNA-binding transcriptional regulator, LysR family</fullName>
    </submittedName>
</protein>
<dbReference type="Pfam" id="PF00126">
    <property type="entry name" value="HTH_1"/>
    <property type="match status" value="1"/>
</dbReference>
<name>A0A1M7PVG8_9BURK</name>
<proteinExistence type="inferred from homology"/>
<dbReference type="FunFam" id="1.10.10.10:FF:000001">
    <property type="entry name" value="LysR family transcriptional regulator"/>
    <property type="match status" value="1"/>
</dbReference>
<sequence>MDTIRSLRCFVRAVELGSLSAVAREEATTQPTVSKLMAALERELGVRLLERSTTSLQVTPQGMRFYQRALGVLAEYQEAVAEARGQTETPAGLIRLNAPNAFGHFRLNALLAPFLAAYPQVDIELILDDRMVDLVKDGVDIAVRHGRELPPDAVARLVGASPRLLVAAPSYLQQHGKPKQPQDLGRFDFIRFAWLPDGDVLTLHNGERTEIVHTHSRYRINNALAKRDSLVAGGGIGLFPLWLVQDLLDSGALVHVLPKWRGQPQALHLLSPSRRYQPLRARLLLDYLAAKIAELPGYNAS</sequence>
<dbReference type="PANTHER" id="PTHR30537">
    <property type="entry name" value="HTH-TYPE TRANSCRIPTIONAL REGULATOR"/>
    <property type="match status" value="1"/>
</dbReference>
<dbReference type="EMBL" id="FRCX01000005">
    <property type="protein sequence ID" value="SHN21526.1"/>
    <property type="molecule type" value="Genomic_DNA"/>
</dbReference>
<keyword evidence="4" id="KW-0804">Transcription</keyword>